<dbReference type="InterPro" id="IPR002569">
    <property type="entry name" value="Met_Sox_Rdtase_MsrA_dom"/>
</dbReference>
<evidence type="ECO:0000256" key="1">
    <source>
        <dbReference type="ARBA" id="ARBA00023002"/>
    </source>
</evidence>
<name>A0A4D7K6U1_9BACT</name>
<evidence type="ECO:0000256" key="2">
    <source>
        <dbReference type="ARBA" id="ARBA00047806"/>
    </source>
</evidence>
<comment type="function">
    <text evidence="4">Has an important function as a repair enzyme for proteins that have been inactivated by oxidation. Catalyzes the reversible oxidation-reduction of methionine sulfoxide in proteins to methionine.</text>
</comment>
<evidence type="ECO:0000256" key="4">
    <source>
        <dbReference type="HAMAP-Rule" id="MF_01401"/>
    </source>
</evidence>
<feature type="active site" evidence="4">
    <location>
        <position position="10"/>
    </location>
</feature>
<dbReference type="PANTHER" id="PTHR43774">
    <property type="entry name" value="PEPTIDE METHIONINE SULFOXIDE REDUCTASE"/>
    <property type="match status" value="1"/>
</dbReference>
<proteinExistence type="inferred from homology"/>
<dbReference type="NCBIfam" id="TIGR00401">
    <property type="entry name" value="msrA"/>
    <property type="match status" value="1"/>
</dbReference>
<dbReference type="Gene3D" id="3.30.1060.10">
    <property type="entry name" value="Peptide methionine sulphoxide reductase MsrA"/>
    <property type="match status" value="1"/>
</dbReference>
<dbReference type="GO" id="GO:0008113">
    <property type="term" value="F:peptide-methionine (S)-S-oxide reductase activity"/>
    <property type="evidence" value="ECO:0007669"/>
    <property type="project" value="UniProtKB-UniRule"/>
</dbReference>
<keyword evidence="7" id="KW-1185">Reference proteome</keyword>
<organism evidence="6 7">
    <name type="scientific">Mangrovivirga cuniculi</name>
    <dbReference type="NCBI Taxonomy" id="2715131"/>
    <lineage>
        <taxon>Bacteria</taxon>
        <taxon>Pseudomonadati</taxon>
        <taxon>Bacteroidota</taxon>
        <taxon>Cytophagia</taxon>
        <taxon>Cytophagales</taxon>
        <taxon>Mangrovivirgaceae</taxon>
        <taxon>Mangrovivirga</taxon>
    </lineage>
</organism>
<dbReference type="PANTHER" id="PTHR43774:SF1">
    <property type="entry name" value="PEPTIDE METHIONINE SULFOXIDE REDUCTASE MSRA 2"/>
    <property type="match status" value="1"/>
</dbReference>
<dbReference type="HAMAP" id="MF_01401">
    <property type="entry name" value="MsrA"/>
    <property type="match status" value="1"/>
</dbReference>
<gene>
    <name evidence="4 6" type="primary">msrA</name>
    <name evidence="6" type="ORF">DCC35_10295</name>
</gene>
<dbReference type="Proteomes" id="UP000298616">
    <property type="component" value="Chromosome"/>
</dbReference>
<sequence length="175" mass="20023">MKKITLGAGCFWCIEAVFQRMKGVESVKNGFMGGTVKNPPYREVVTGTTGHAEVVQLEYDPEVVSIEEILEVFWNTHDPTTLNRQGYDVGTQYRSAIFYHNDQQKAVAEAYKEQLDKSGVFDNPIVTEITEASEFYPAESEHDNFYNEHPEQPYCNIIIQPKIDKFNRLYGDKAK</sequence>
<evidence type="ECO:0000259" key="5">
    <source>
        <dbReference type="Pfam" id="PF01625"/>
    </source>
</evidence>
<feature type="domain" description="Peptide methionine sulphoxide reductase MsrA" evidence="5">
    <location>
        <begin position="3"/>
        <end position="156"/>
    </location>
</feature>
<dbReference type="InterPro" id="IPR036509">
    <property type="entry name" value="Met_Sox_Rdtase_MsrA_sf"/>
</dbReference>
<evidence type="ECO:0000313" key="7">
    <source>
        <dbReference type="Proteomes" id="UP000298616"/>
    </source>
</evidence>
<evidence type="ECO:0000256" key="3">
    <source>
        <dbReference type="ARBA" id="ARBA00048782"/>
    </source>
</evidence>
<dbReference type="Pfam" id="PF01625">
    <property type="entry name" value="PMSR"/>
    <property type="match status" value="1"/>
</dbReference>
<accession>A0A4D7K6U1</accession>
<comment type="catalytic activity">
    <reaction evidence="3 4">
        <text>[thioredoxin]-disulfide + L-methionine + H2O = L-methionine (S)-S-oxide + [thioredoxin]-dithiol</text>
        <dbReference type="Rhea" id="RHEA:19993"/>
        <dbReference type="Rhea" id="RHEA-COMP:10698"/>
        <dbReference type="Rhea" id="RHEA-COMP:10700"/>
        <dbReference type="ChEBI" id="CHEBI:15377"/>
        <dbReference type="ChEBI" id="CHEBI:29950"/>
        <dbReference type="ChEBI" id="CHEBI:50058"/>
        <dbReference type="ChEBI" id="CHEBI:57844"/>
        <dbReference type="ChEBI" id="CHEBI:58772"/>
        <dbReference type="EC" id="1.8.4.11"/>
    </reaction>
</comment>
<dbReference type="OrthoDB" id="4174719at2"/>
<dbReference type="GO" id="GO:0033744">
    <property type="term" value="F:L-methionine:thioredoxin-disulfide S-oxidoreductase activity"/>
    <property type="evidence" value="ECO:0007669"/>
    <property type="project" value="RHEA"/>
</dbReference>
<comment type="catalytic activity">
    <reaction evidence="2 4">
        <text>L-methionyl-[protein] + [thioredoxin]-disulfide + H2O = L-methionyl-(S)-S-oxide-[protein] + [thioredoxin]-dithiol</text>
        <dbReference type="Rhea" id="RHEA:14217"/>
        <dbReference type="Rhea" id="RHEA-COMP:10698"/>
        <dbReference type="Rhea" id="RHEA-COMP:10700"/>
        <dbReference type="Rhea" id="RHEA-COMP:12313"/>
        <dbReference type="Rhea" id="RHEA-COMP:12315"/>
        <dbReference type="ChEBI" id="CHEBI:15377"/>
        <dbReference type="ChEBI" id="CHEBI:16044"/>
        <dbReference type="ChEBI" id="CHEBI:29950"/>
        <dbReference type="ChEBI" id="CHEBI:44120"/>
        <dbReference type="ChEBI" id="CHEBI:50058"/>
        <dbReference type="EC" id="1.8.4.11"/>
    </reaction>
</comment>
<dbReference type="AlphaFoldDB" id="A0A4D7K6U1"/>
<evidence type="ECO:0000313" key="6">
    <source>
        <dbReference type="EMBL" id="QCK15108.1"/>
    </source>
</evidence>
<protein>
    <recommendedName>
        <fullName evidence="4">Peptide methionine sulfoxide reductase MsrA</fullName>
        <shortName evidence="4">Protein-methionine-S-oxide reductase</shortName>
        <ecNumber evidence="4">1.8.4.11</ecNumber>
    </recommendedName>
    <alternativeName>
        <fullName evidence="4">Peptide-methionine (S)-S-oxide reductase</fullName>
        <shortName evidence="4">Peptide Met(O) reductase</shortName>
    </alternativeName>
</protein>
<dbReference type="EC" id="1.8.4.11" evidence="4"/>
<dbReference type="RefSeq" id="WP_137090692.1">
    <property type="nucleotide sequence ID" value="NZ_CP028923.1"/>
</dbReference>
<reference evidence="6 7" key="1">
    <citation type="submission" date="2018-04" db="EMBL/GenBank/DDBJ databases">
        <title>Complete genome uncultured novel isolate.</title>
        <authorList>
            <person name="Merlino G."/>
        </authorList>
    </citation>
    <scope>NUCLEOTIDE SEQUENCE [LARGE SCALE GENOMIC DNA]</scope>
    <source>
        <strain evidence="7">R1DC9</strain>
    </source>
</reference>
<comment type="similarity">
    <text evidence="4">Belongs to the MsrA Met sulfoxide reductase family.</text>
</comment>
<dbReference type="KEGG" id="fpf:DCC35_10295"/>
<keyword evidence="1 4" id="KW-0560">Oxidoreductase</keyword>
<dbReference type="SUPFAM" id="SSF55068">
    <property type="entry name" value="Peptide methionine sulfoxide reductase"/>
    <property type="match status" value="1"/>
</dbReference>
<dbReference type="EMBL" id="CP028923">
    <property type="protein sequence ID" value="QCK15108.1"/>
    <property type="molecule type" value="Genomic_DNA"/>
</dbReference>